<comment type="caution">
    <text evidence="2">The sequence shown here is derived from an EMBL/GenBank/DDBJ whole genome shotgun (WGS) entry which is preliminary data.</text>
</comment>
<organism evidence="2 3">
    <name type="scientific">Rubrivirga litoralis</name>
    <dbReference type="NCBI Taxonomy" id="3075598"/>
    <lineage>
        <taxon>Bacteria</taxon>
        <taxon>Pseudomonadati</taxon>
        <taxon>Rhodothermota</taxon>
        <taxon>Rhodothermia</taxon>
        <taxon>Rhodothermales</taxon>
        <taxon>Rubricoccaceae</taxon>
        <taxon>Rubrivirga</taxon>
    </lineage>
</organism>
<keyword evidence="3" id="KW-1185">Reference proteome</keyword>
<feature type="compositionally biased region" description="Pro residues" evidence="1">
    <location>
        <begin position="50"/>
        <end position="61"/>
    </location>
</feature>
<name>A0ABU3BVC9_9BACT</name>
<dbReference type="Proteomes" id="UP001267426">
    <property type="component" value="Unassembled WGS sequence"/>
</dbReference>
<gene>
    <name evidence="2" type="ORF">RM540_15965</name>
</gene>
<proteinExistence type="predicted"/>
<sequence length="61" mass="5951">MIIAFGLGIAGCEQAEEAPSPGGFSNPEVVTPAEVPPSAGEADTAAAPLVLPPAAPPDEQP</sequence>
<evidence type="ECO:0000256" key="1">
    <source>
        <dbReference type="SAM" id="MobiDB-lite"/>
    </source>
</evidence>
<evidence type="ECO:0000313" key="3">
    <source>
        <dbReference type="Proteomes" id="UP001267426"/>
    </source>
</evidence>
<accession>A0ABU3BVC9</accession>
<protein>
    <submittedName>
        <fullName evidence="2">Uncharacterized protein</fullName>
    </submittedName>
</protein>
<dbReference type="RefSeq" id="WP_311665963.1">
    <property type="nucleotide sequence ID" value="NZ_JAVRHT010000067.1"/>
</dbReference>
<feature type="region of interest" description="Disordered" evidence="1">
    <location>
        <begin position="16"/>
        <end position="61"/>
    </location>
</feature>
<evidence type="ECO:0000313" key="2">
    <source>
        <dbReference type="EMBL" id="MDT0633251.1"/>
    </source>
</evidence>
<reference evidence="2 3" key="1">
    <citation type="submission" date="2023-09" db="EMBL/GenBank/DDBJ databases">
        <authorList>
            <person name="Rey-Velasco X."/>
        </authorList>
    </citation>
    <scope>NUCLEOTIDE SEQUENCE [LARGE SCALE GENOMIC DNA]</scope>
    <source>
        <strain evidence="2 3">F394</strain>
    </source>
</reference>
<dbReference type="EMBL" id="JAVRHT010000067">
    <property type="protein sequence ID" value="MDT0633251.1"/>
    <property type="molecule type" value="Genomic_DNA"/>
</dbReference>